<protein>
    <recommendedName>
        <fullName evidence="9">Protein kinase domain-containing protein</fullName>
    </recommendedName>
</protein>
<evidence type="ECO:0000256" key="3">
    <source>
        <dbReference type="ARBA" id="ARBA00022741"/>
    </source>
</evidence>
<dbReference type="InterPro" id="IPR051175">
    <property type="entry name" value="CLK_kinases"/>
</dbReference>
<feature type="compositionally biased region" description="Polar residues" evidence="8">
    <location>
        <begin position="79"/>
        <end position="90"/>
    </location>
</feature>
<keyword evidence="4" id="KW-0418">Kinase</keyword>
<comment type="similarity">
    <text evidence="6">Belongs to the protein kinase superfamily. CMGC Ser/Thr protein kinase family. Lammer subfamily.</text>
</comment>
<sequence length="778" mass="86396">MPIPKVHGTPPNSLALRRMPLVVIPRKRKYKNYVSRRKNTQLLASLRRCVSDPNIYKSYNHWKGLSRPLTPVKSGAPTPKSTSTTSNQSLVEKKKPQSVSATNSVAVKTPRKDDENISPNVAAAEIPFGNSSITKQVSGKLTELKSKNTVTNSTNKSVLRIPSTTKIPPSSSTKEKPSPFAPAIGTQKDPNKPPVSKQNSFQKPPPPTSTSVAKTNKVPPSPEAIRKIDGIEFLPADTQQSSSTVQPASGAKALRKAYGSKSGTTICAIGSPLGGPSTSSSNQQQDDEKRLIEKKLSLRRKKNETSREGGVLAVSKSGIELVKEQTDEQKAKKTVNAVAAAFSVLQDEPASNQTAKDAKPQPSTAVAKPKSAAAQSLLAQLQLPPSVSAKVDKIIASGDKARRTKPQVRTKAREASGYSNRKAPIEDDKDGHLIYSNGDTILARFTIQDTLGEGTFGKVVKVHDAAEQSLMALKIIKNVGKYRDAAKLEIKVLHKLREKDPKGEKWVIHLQESFDYHGHICLLFNLMGLSIFDFLKTNHYRPYPMHHTLHIAYQVCNAVKFLHDNKLTHTDLKPENILFTNSSYVTEIHDRKPVRILKNTHVRLIDFGSATFDNEHHSTIVSTRHYRAPEVILELGWSQPCDVWSIGCILYELYTGVTLFQTHENREHLAMMERVLGDIPVRMAKKTKTKFFVDGRLDWVGTTSDAMYVRDNCKPLRRSMQSTDPEHVELFELIEMMLIYEPSSRLCLKEALDHRYFKRLPAHLKIPNSLSKGFNGDS</sequence>
<feature type="compositionally biased region" description="Polar residues" evidence="8">
    <location>
        <begin position="97"/>
        <end position="106"/>
    </location>
</feature>
<evidence type="ECO:0000256" key="7">
    <source>
        <dbReference type="PROSITE-ProRule" id="PRU10141"/>
    </source>
</evidence>
<dbReference type="GO" id="GO:0005634">
    <property type="term" value="C:nucleus"/>
    <property type="evidence" value="ECO:0007669"/>
    <property type="project" value="TreeGrafter"/>
</dbReference>
<dbReference type="PROSITE" id="PS50011">
    <property type="entry name" value="PROTEIN_KINASE_DOM"/>
    <property type="match status" value="1"/>
</dbReference>
<feature type="region of interest" description="Disordered" evidence="8">
    <location>
        <begin position="66"/>
        <end position="117"/>
    </location>
</feature>
<dbReference type="GO" id="GO:0004674">
    <property type="term" value="F:protein serine/threonine kinase activity"/>
    <property type="evidence" value="ECO:0007669"/>
    <property type="project" value="UniProtKB-KW"/>
</dbReference>
<feature type="domain" description="Protein kinase" evidence="9">
    <location>
        <begin position="445"/>
        <end position="757"/>
    </location>
</feature>
<dbReference type="InterPro" id="IPR011009">
    <property type="entry name" value="Kinase-like_dom_sf"/>
</dbReference>
<dbReference type="InterPro" id="IPR008271">
    <property type="entry name" value="Ser/Thr_kinase_AS"/>
</dbReference>
<keyword evidence="5 7" id="KW-0067">ATP-binding</keyword>
<dbReference type="GO" id="GO:0043484">
    <property type="term" value="P:regulation of RNA splicing"/>
    <property type="evidence" value="ECO:0007669"/>
    <property type="project" value="TreeGrafter"/>
</dbReference>
<evidence type="ECO:0000256" key="6">
    <source>
        <dbReference type="ARBA" id="ARBA00037966"/>
    </source>
</evidence>
<feature type="compositionally biased region" description="Low complexity" evidence="8">
    <location>
        <begin position="161"/>
        <end position="172"/>
    </location>
</feature>
<feature type="compositionally biased region" description="Low complexity" evidence="8">
    <location>
        <begin position="270"/>
        <end position="281"/>
    </location>
</feature>
<evidence type="ECO:0000256" key="5">
    <source>
        <dbReference type="ARBA" id="ARBA00022840"/>
    </source>
</evidence>
<dbReference type="InterPro" id="IPR000719">
    <property type="entry name" value="Prot_kinase_dom"/>
</dbReference>
<evidence type="ECO:0000256" key="1">
    <source>
        <dbReference type="ARBA" id="ARBA00022527"/>
    </source>
</evidence>
<evidence type="ECO:0000256" key="8">
    <source>
        <dbReference type="SAM" id="MobiDB-lite"/>
    </source>
</evidence>
<dbReference type="Pfam" id="PF00069">
    <property type="entry name" value="Pkinase"/>
    <property type="match status" value="1"/>
</dbReference>
<feature type="region of interest" description="Disordered" evidence="8">
    <location>
        <begin position="400"/>
        <end position="423"/>
    </location>
</feature>
<proteinExistence type="inferred from homology"/>
<dbReference type="PROSITE" id="PS00108">
    <property type="entry name" value="PROTEIN_KINASE_ST"/>
    <property type="match status" value="1"/>
</dbReference>
<evidence type="ECO:0000259" key="9">
    <source>
        <dbReference type="PROSITE" id="PS50011"/>
    </source>
</evidence>
<dbReference type="PANTHER" id="PTHR45646:SF11">
    <property type="entry name" value="SERINE_THREONINE-PROTEIN KINASE DOA"/>
    <property type="match status" value="1"/>
</dbReference>
<keyword evidence="11" id="KW-1185">Reference proteome</keyword>
<feature type="region of interest" description="Disordered" evidence="8">
    <location>
        <begin position="348"/>
        <end position="369"/>
    </location>
</feature>
<dbReference type="CDD" id="cd14134">
    <property type="entry name" value="PKc_CLK"/>
    <property type="match status" value="1"/>
</dbReference>
<dbReference type="InterPro" id="IPR017441">
    <property type="entry name" value="Protein_kinase_ATP_BS"/>
</dbReference>
<evidence type="ECO:0000313" key="11">
    <source>
        <dbReference type="Proteomes" id="UP000494206"/>
    </source>
</evidence>
<dbReference type="SMART" id="SM00220">
    <property type="entry name" value="S_TKc"/>
    <property type="match status" value="1"/>
</dbReference>
<dbReference type="AlphaFoldDB" id="A0A8S1ESB8"/>
<evidence type="ECO:0000256" key="4">
    <source>
        <dbReference type="ARBA" id="ARBA00022777"/>
    </source>
</evidence>
<dbReference type="PANTHER" id="PTHR45646">
    <property type="entry name" value="SERINE/THREONINE-PROTEIN KINASE DOA-RELATED"/>
    <property type="match status" value="1"/>
</dbReference>
<accession>A0A8S1ESB8</accession>
<evidence type="ECO:0000256" key="2">
    <source>
        <dbReference type="ARBA" id="ARBA00022679"/>
    </source>
</evidence>
<dbReference type="Gene3D" id="3.30.200.20">
    <property type="entry name" value="Phosphorylase Kinase, domain 1"/>
    <property type="match status" value="1"/>
</dbReference>
<comment type="caution">
    <text evidence="10">The sequence shown here is derived from an EMBL/GenBank/DDBJ whole genome shotgun (WGS) entry which is preliminary data.</text>
</comment>
<feature type="binding site" evidence="7">
    <location>
        <position position="474"/>
    </location>
    <ligand>
        <name>ATP</name>
        <dbReference type="ChEBI" id="CHEBI:30616"/>
    </ligand>
</feature>
<dbReference type="PROSITE" id="PS00107">
    <property type="entry name" value="PROTEIN_KINASE_ATP"/>
    <property type="match status" value="1"/>
</dbReference>
<dbReference type="Proteomes" id="UP000494206">
    <property type="component" value="Unassembled WGS sequence"/>
</dbReference>
<dbReference type="EMBL" id="CADEPM010000002">
    <property type="protein sequence ID" value="CAB3400780.1"/>
    <property type="molecule type" value="Genomic_DNA"/>
</dbReference>
<dbReference type="OrthoDB" id="283111at2759"/>
<dbReference type="GO" id="GO:0005524">
    <property type="term" value="F:ATP binding"/>
    <property type="evidence" value="ECO:0007669"/>
    <property type="project" value="UniProtKB-UniRule"/>
</dbReference>
<feature type="region of interest" description="Disordered" evidence="8">
    <location>
        <begin position="148"/>
        <end position="223"/>
    </location>
</feature>
<evidence type="ECO:0000313" key="10">
    <source>
        <dbReference type="EMBL" id="CAB3400780.1"/>
    </source>
</evidence>
<dbReference type="SUPFAM" id="SSF56112">
    <property type="entry name" value="Protein kinase-like (PK-like)"/>
    <property type="match status" value="1"/>
</dbReference>
<feature type="compositionally biased region" description="Polar residues" evidence="8">
    <location>
        <begin position="148"/>
        <end position="157"/>
    </location>
</feature>
<keyword evidence="3 7" id="KW-0547">Nucleotide-binding</keyword>
<keyword evidence="1" id="KW-0723">Serine/threonine-protein kinase</keyword>
<keyword evidence="2" id="KW-0808">Transferase</keyword>
<dbReference type="Gene3D" id="1.10.510.10">
    <property type="entry name" value="Transferase(Phosphotransferase) domain 1"/>
    <property type="match status" value="1"/>
</dbReference>
<gene>
    <name evidence="10" type="ORF">CBOVIS_LOCUS3641</name>
</gene>
<organism evidence="10 11">
    <name type="scientific">Caenorhabditis bovis</name>
    <dbReference type="NCBI Taxonomy" id="2654633"/>
    <lineage>
        <taxon>Eukaryota</taxon>
        <taxon>Metazoa</taxon>
        <taxon>Ecdysozoa</taxon>
        <taxon>Nematoda</taxon>
        <taxon>Chromadorea</taxon>
        <taxon>Rhabditida</taxon>
        <taxon>Rhabditina</taxon>
        <taxon>Rhabditomorpha</taxon>
        <taxon>Rhabditoidea</taxon>
        <taxon>Rhabditidae</taxon>
        <taxon>Peloderinae</taxon>
        <taxon>Caenorhabditis</taxon>
    </lineage>
</organism>
<reference evidence="10 11" key="1">
    <citation type="submission" date="2020-04" db="EMBL/GenBank/DDBJ databases">
        <authorList>
            <person name="Laetsch R D."/>
            <person name="Stevens L."/>
            <person name="Kumar S."/>
            <person name="Blaxter L. M."/>
        </authorList>
    </citation>
    <scope>NUCLEOTIDE SEQUENCE [LARGE SCALE GENOMIC DNA]</scope>
</reference>
<name>A0A8S1ESB8_9PELO</name>
<feature type="region of interest" description="Disordered" evidence="8">
    <location>
        <begin position="269"/>
        <end position="288"/>
    </location>
</feature>